<proteinExistence type="inferred from homology"/>
<organism evidence="5 6">
    <name type="scientific">Mycolicibacterium fortuitum subsp. acetamidolyticum</name>
    <dbReference type="NCBI Taxonomy" id="144550"/>
    <lineage>
        <taxon>Bacteria</taxon>
        <taxon>Bacillati</taxon>
        <taxon>Actinomycetota</taxon>
        <taxon>Actinomycetes</taxon>
        <taxon>Mycobacteriales</taxon>
        <taxon>Mycobacteriaceae</taxon>
        <taxon>Mycolicibacterium</taxon>
    </lineage>
</organism>
<evidence type="ECO:0000313" key="5">
    <source>
        <dbReference type="EMBL" id="GAT00277.1"/>
    </source>
</evidence>
<dbReference type="InterPro" id="IPR005650">
    <property type="entry name" value="BlaI_family"/>
</dbReference>
<dbReference type="InterPro" id="IPR036388">
    <property type="entry name" value="WH-like_DNA-bd_sf"/>
</dbReference>
<keyword evidence="2" id="KW-0805">Transcription regulation</keyword>
<gene>
    <name evidence="5" type="ORF">RMCFA_0391</name>
</gene>
<evidence type="ECO:0000256" key="1">
    <source>
        <dbReference type="ARBA" id="ARBA00011046"/>
    </source>
</evidence>
<dbReference type="EMBL" id="BCSZ01000004">
    <property type="protein sequence ID" value="GAT00277.1"/>
    <property type="molecule type" value="Genomic_DNA"/>
</dbReference>
<dbReference type="Proteomes" id="UP000069705">
    <property type="component" value="Unassembled WGS sequence"/>
</dbReference>
<protein>
    <submittedName>
        <fullName evidence="5">CopY family transcriptional regulator</fullName>
    </submittedName>
</protein>
<keyword evidence="4" id="KW-0804">Transcription</keyword>
<name>A0A100WLG9_MYCFO</name>
<dbReference type="AlphaFoldDB" id="A0A100WLG9"/>
<sequence>MRLVYVTIQYVDNTDLVSKGRARDVGWLHIGQEIKVRTRGFGELEAVIMDRVWSRRPEAAMTVRDICDELCAERRIAYTTVMSTMDNLHTKGWLARTRDGKAYRYRPTLTREQHSARLMCEALDGGGQAELVLGYFLEQIGPEKSARLRTALGHRRAKR</sequence>
<comment type="similarity">
    <text evidence="1">Belongs to the BlaI transcriptional regulatory family.</text>
</comment>
<dbReference type="SUPFAM" id="SSF46785">
    <property type="entry name" value="Winged helix' DNA-binding domain"/>
    <property type="match status" value="1"/>
</dbReference>
<reference evidence="6" key="2">
    <citation type="submission" date="2016-02" db="EMBL/GenBank/DDBJ databases">
        <title>Draft genome sequence of five rapidly growing Mycobacterium species.</title>
        <authorList>
            <person name="Katahira K."/>
            <person name="Gotou Y."/>
            <person name="Iida K."/>
            <person name="Ogura Y."/>
            <person name="Hayashi T."/>
        </authorList>
    </citation>
    <scope>NUCLEOTIDE SEQUENCE [LARGE SCALE GENOMIC DNA]</scope>
    <source>
        <strain evidence="6">JCM6368</strain>
    </source>
</reference>
<evidence type="ECO:0000256" key="4">
    <source>
        <dbReference type="ARBA" id="ARBA00023163"/>
    </source>
</evidence>
<reference evidence="5 6" key="1">
    <citation type="journal article" date="2016" name="Genome Announc.">
        <title>Draft Genome Sequences of Five Rapidly Growing Mycobacterium Species, M. thermoresistibile, M. fortuitum subsp. acetamidolyticum, M. canariasense, M. brisbanense, and M. novocastrense.</title>
        <authorList>
            <person name="Katahira K."/>
            <person name="Ogura Y."/>
            <person name="Gotoh Y."/>
            <person name="Hayashi T."/>
        </authorList>
    </citation>
    <scope>NUCLEOTIDE SEQUENCE [LARGE SCALE GENOMIC DNA]</scope>
    <source>
        <strain evidence="5 6">JCM6368</strain>
    </source>
</reference>
<accession>A0A100WLG9</accession>
<dbReference type="InterPro" id="IPR036390">
    <property type="entry name" value="WH_DNA-bd_sf"/>
</dbReference>
<dbReference type="GO" id="GO:0003677">
    <property type="term" value="F:DNA binding"/>
    <property type="evidence" value="ECO:0007669"/>
    <property type="project" value="UniProtKB-KW"/>
</dbReference>
<dbReference type="Gene3D" id="1.10.10.10">
    <property type="entry name" value="Winged helix-like DNA-binding domain superfamily/Winged helix DNA-binding domain"/>
    <property type="match status" value="1"/>
</dbReference>
<evidence type="ECO:0000256" key="3">
    <source>
        <dbReference type="ARBA" id="ARBA00023125"/>
    </source>
</evidence>
<comment type="caution">
    <text evidence="5">The sequence shown here is derived from an EMBL/GenBank/DDBJ whole genome shotgun (WGS) entry which is preliminary data.</text>
</comment>
<dbReference type="GO" id="GO:0045892">
    <property type="term" value="P:negative regulation of DNA-templated transcription"/>
    <property type="evidence" value="ECO:0007669"/>
    <property type="project" value="InterPro"/>
</dbReference>
<dbReference type="Pfam" id="PF03965">
    <property type="entry name" value="Penicillinase_R"/>
    <property type="match status" value="1"/>
</dbReference>
<evidence type="ECO:0000313" key="6">
    <source>
        <dbReference type="Proteomes" id="UP000069705"/>
    </source>
</evidence>
<evidence type="ECO:0000256" key="2">
    <source>
        <dbReference type="ARBA" id="ARBA00023015"/>
    </source>
</evidence>
<keyword evidence="3" id="KW-0238">DNA-binding</keyword>